<dbReference type="InterPro" id="IPR019593">
    <property type="entry name" value="Spore_coat_protein_Z/Y"/>
</dbReference>
<evidence type="ECO:0000313" key="2">
    <source>
        <dbReference type="Proteomes" id="UP000242164"/>
    </source>
</evidence>
<proteinExistence type="predicted"/>
<dbReference type="AlphaFoldDB" id="A0AAX2CDZ2"/>
<reference evidence="1 2" key="1">
    <citation type="submission" date="2016-08" db="EMBL/GenBank/DDBJ databases">
        <authorList>
            <person name="Loux V."/>
            <person name="Rue O."/>
        </authorList>
    </citation>
    <scope>NUCLEOTIDE SEQUENCE [LARGE SCALE GENOMIC DNA]</scope>
    <source>
        <strain evidence="1 2">AFSSA_08CEB44bac</strain>
    </source>
</reference>
<sequence>MSCNDNQHHFPSNCVIDVVRFIDELQDSISENCPTGCDTPFLGANCNSPFANTRPFVLFDKCGDLFIPASCFSIPTKEVPLSVPLPSPFLRVESVDEDGCAVLRVLIPDVESLGGDDCDLLAGSLLHTIDKSDFTNLAARFLICQYSNGITKPDYQSVLQFGLKASQFCITVDLSCFCAIQCLRDTHVRGC</sequence>
<dbReference type="Proteomes" id="UP000242164">
    <property type="component" value="Unassembled WGS sequence"/>
</dbReference>
<evidence type="ECO:0000313" key="1">
    <source>
        <dbReference type="EMBL" id="SCL86857.1"/>
    </source>
</evidence>
<dbReference type="GeneID" id="33896290"/>
<accession>A0AAX2CDZ2</accession>
<dbReference type="EMBL" id="FMIK01000018">
    <property type="protein sequence ID" value="SCL86857.1"/>
    <property type="molecule type" value="Genomic_DNA"/>
</dbReference>
<keyword evidence="1" id="KW-0167">Capsid protein</keyword>
<dbReference type="Pfam" id="PF10612">
    <property type="entry name" value="Spore-coat_CotZ"/>
    <property type="match status" value="2"/>
</dbReference>
<protein>
    <submittedName>
        <fullName evidence="1">Spore coat protein Z</fullName>
    </submittedName>
</protein>
<name>A0AAX2CDZ2_9BACI</name>
<dbReference type="RefSeq" id="WP_011984012.1">
    <property type="nucleotide sequence ID" value="NZ_CP024096.1"/>
</dbReference>
<comment type="caution">
    <text evidence="1">The sequence shown here is derived from an EMBL/GenBank/DDBJ whole genome shotgun (WGS) entry which is preliminary data.</text>
</comment>
<organism evidence="1 2">
    <name type="scientific">Bacillus cytotoxicus</name>
    <dbReference type="NCBI Taxonomy" id="580165"/>
    <lineage>
        <taxon>Bacteria</taxon>
        <taxon>Bacillati</taxon>
        <taxon>Bacillota</taxon>
        <taxon>Bacilli</taxon>
        <taxon>Bacillales</taxon>
        <taxon>Bacillaceae</taxon>
        <taxon>Bacillus</taxon>
        <taxon>Bacillus cereus group</taxon>
    </lineage>
</organism>
<gene>
    <name evidence="1" type="ORF">BCB44BAC_01037</name>
</gene>
<keyword evidence="1" id="KW-0946">Virion</keyword>